<comment type="caution">
    <text evidence="2">The sequence shown here is derived from an EMBL/GenBank/DDBJ whole genome shotgun (WGS) entry which is preliminary data.</text>
</comment>
<dbReference type="STRING" id="36646.A0A1V6ULS0"/>
<protein>
    <submittedName>
        <fullName evidence="2">Uncharacterized protein</fullName>
    </submittedName>
</protein>
<reference evidence="3" key="1">
    <citation type="journal article" date="2017" name="Nat. Microbiol.">
        <title>Global analysis of biosynthetic gene clusters reveals vast potential of secondary metabolite production in Penicillium species.</title>
        <authorList>
            <person name="Nielsen J.C."/>
            <person name="Grijseels S."/>
            <person name="Prigent S."/>
            <person name="Ji B."/>
            <person name="Dainat J."/>
            <person name="Nielsen K.F."/>
            <person name="Frisvad J.C."/>
            <person name="Workman M."/>
            <person name="Nielsen J."/>
        </authorList>
    </citation>
    <scope>NUCLEOTIDE SEQUENCE [LARGE SCALE GENOMIC DNA]</scope>
    <source>
        <strain evidence="3">IBT 31321</strain>
    </source>
</reference>
<sequence length="150" mass="16707">MSGIEILPSELILQSTLFSSESSLAALERTNRYLQQLRHRIGGTILQDGHTTEGAGCRRPFTQDTGPGKISRGRSANHPVRDQRFAHVHNFRPHLISLATRAGHLHIVRYMIDRGVSPKTESPQWFTLLALAATHGHVFLAEYLLHVGAK</sequence>
<organism evidence="2 3">
    <name type="scientific">Penicillium coprophilum</name>
    <dbReference type="NCBI Taxonomy" id="36646"/>
    <lineage>
        <taxon>Eukaryota</taxon>
        <taxon>Fungi</taxon>
        <taxon>Dikarya</taxon>
        <taxon>Ascomycota</taxon>
        <taxon>Pezizomycotina</taxon>
        <taxon>Eurotiomycetes</taxon>
        <taxon>Eurotiomycetidae</taxon>
        <taxon>Eurotiales</taxon>
        <taxon>Aspergillaceae</taxon>
        <taxon>Penicillium</taxon>
    </lineage>
</organism>
<dbReference type="InterPro" id="IPR036770">
    <property type="entry name" value="Ankyrin_rpt-contain_sf"/>
</dbReference>
<keyword evidence="3" id="KW-1185">Reference proteome</keyword>
<dbReference type="Gene3D" id="1.25.40.20">
    <property type="entry name" value="Ankyrin repeat-containing domain"/>
    <property type="match status" value="1"/>
</dbReference>
<dbReference type="EMBL" id="MDDG01000007">
    <property type="protein sequence ID" value="OQE39103.1"/>
    <property type="molecule type" value="Genomic_DNA"/>
</dbReference>
<accession>A0A1V6ULS0</accession>
<evidence type="ECO:0000313" key="2">
    <source>
        <dbReference type="EMBL" id="OQE39103.1"/>
    </source>
</evidence>
<name>A0A1V6ULS0_9EURO</name>
<dbReference type="Proteomes" id="UP000191500">
    <property type="component" value="Unassembled WGS sequence"/>
</dbReference>
<dbReference type="SUPFAM" id="SSF48403">
    <property type="entry name" value="Ankyrin repeat"/>
    <property type="match status" value="1"/>
</dbReference>
<feature type="region of interest" description="Disordered" evidence="1">
    <location>
        <begin position="48"/>
        <end position="79"/>
    </location>
</feature>
<dbReference type="AlphaFoldDB" id="A0A1V6ULS0"/>
<gene>
    <name evidence="2" type="ORF">PENCOP_c007G05920</name>
</gene>
<evidence type="ECO:0000313" key="3">
    <source>
        <dbReference type="Proteomes" id="UP000191500"/>
    </source>
</evidence>
<evidence type="ECO:0000256" key="1">
    <source>
        <dbReference type="SAM" id="MobiDB-lite"/>
    </source>
</evidence>
<proteinExistence type="predicted"/>